<evidence type="ECO:0000259" key="2">
    <source>
        <dbReference type="PROSITE" id="PS50801"/>
    </source>
</evidence>
<reference evidence="4" key="1">
    <citation type="journal article" date="2019" name="Int. J. Syst. Evol. Microbiol.">
        <title>The Global Catalogue of Microorganisms (GCM) 10K type strain sequencing project: providing services to taxonomists for standard genome sequencing and annotation.</title>
        <authorList>
            <consortium name="The Broad Institute Genomics Platform"/>
            <consortium name="The Broad Institute Genome Sequencing Center for Infectious Disease"/>
            <person name="Wu L."/>
            <person name="Ma J."/>
        </authorList>
    </citation>
    <scope>NUCLEOTIDE SEQUENCE [LARGE SCALE GENOMIC DNA]</scope>
    <source>
        <strain evidence="4">JCM 17986</strain>
    </source>
</reference>
<evidence type="ECO:0000313" key="4">
    <source>
        <dbReference type="Proteomes" id="UP001500466"/>
    </source>
</evidence>
<evidence type="ECO:0000313" key="3">
    <source>
        <dbReference type="EMBL" id="GAA4961446.1"/>
    </source>
</evidence>
<evidence type="ECO:0000256" key="1">
    <source>
        <dbReference type="SAM" id="MobiDB-lite"/>
    </source>
</evidence>
<dbReference type="RefSeq" id="WP_345675581.1">
    <property type="nucleotide sequence ID" value="NZ_BAABHS010000008.1"/>
</dbReference>
<comment type="caution">
    <text evidence="3">The sequence shown here is derived from an EMBL/GenBank/DDBJ whole genome shotgun (WGS) entry which is preliminary data.</text>
</comment>
<sequence>MDTRQLTHTNRPWIGSGPQGRAVLTPTGELDEAASAVLRADACGLVAHGHRNLVVDLSAVTFCDACSLSALIGIRRHALEAGGSLVLAAVPIQLRELLSRTGLDTVLTVHPTVHDALAHPGRPLAAPPHGNAPV</sequence>
<dbReference type="CDD" id="cd07043">
    <property type="entry name" value="STAS_anti-anti-sigma_factors"/>
    <property type="match status" value="1"/>
</dbReference>
<dbReference type="InterPro" id="IPR002645">
    <property type="entry name" value="STAS_dom"/>
</dbReference>
<dbReference type="SUPFAM" id="SSF52091">
    <property type="entry name" value="SpoIIaa-like"/>
    <property type="match status" value="1"/>
</dbReference>
<proteinExistence type="predicted"/>
<feature type="region of interest" description="Disordered" evidence="1">
    <location>
        <begin position="1"/>
        <end position="20"/>
    </location>
</feature>
<dbReference type="EMBL" id="BAABHS010000008">
    <property type="protein sequence ID" value="GAA4961446.1"/>
    <property type="molecule type" value="Genomic_DNA"/>
</dbReference>
<organism evidence="3 4">
    <name type="scientific">Yinghuangia aomiensis</name>
    <dbReference type="NCBI Taxonomy" id="676205"/>
    <lineage>
        <taxon>Bacteria</taxon>
        <taxon>Bacillati</taxon>
        <taxon>Actinomycetota</taxon>
        <taxon>Actinomycetes</taxon>
        <taxon>Kitasatosporales</taxon>
        <taxon>Streptomycetaceae</taxon>
        <taxon>Yinghuangia</taxon>
    </lineage>
</organism>
<dbReference type="InterPro" id="IPR036513">
    <property type="entry name" value="STAS_dom_sf"/>
</dbReference>
<protein>
    <recommendedName>
        <fullName evidence="2">STAS domain-containing protein</fullName>
    </recommendedName>
</protein>
<dbReference type="Pfam" id="PF01740">
    <property type="entry name" value="STAS"/>
    <property type="match status" value="1"/>
</dbReference>
<dbReference type="PROSITE" id="PS50801">
    <property type="entry name" value="STAS"/>
    <property type="match status" value="1"/>
</dbReference>
<name>A0ABP9H5S8_9ACTN</name>
<dbReference type="Gene3D" id="3.30.750.24">
    <property type="entry name" value="STAS domain"/>
    <property type="match status" value="1"/>
</dbReference>
<keyword evidence="4" id="KW-1185">Reference proteome</keyword>
<dbReference type="PANTHER" id="PTHR33495:SF2">
    <property type="entry name" value="ANTI-SIGMA FACTOR ANTAGONIST TM_1081-RELATED"/>
    <property type="match status" value="1"/>
</dbReference>
<dbReference type="PANTHER" id="PTHR33495">
    <property type="entry name" value="ANTI-SIGMA FACTOR ANTAGONIST TM_1081-RELATED-RELATED"/>
    <property type="match status" value="1"/>
</dbReference>
<accession>A0ABP9H5S8</accession>
<dbReference type="Proteomes" id="UP001500466">
    <property type="component" value="Unassembled WGS sequence"/>
</dbReference>
<gene>
    <name evidence="3" type="ORF">GCM10023205_26130</name>
</gene>
<feature type="domain" description="STAS" evidence="2">
    <location>
        <begin position="19"/>
        <end position="120"/>
    </location>
</feature>
<feature type="compositionally biased region" description="Polar residues" evidence="1">
    <location>
        <begin position="1"/>
        <end position="10"/>
    </location>
</feature>